<keyword evidence="5" id="KW-0547">Nucleotide-binding</keyword>
<comment type="subcellular location">
    <subcellularLocation>
        <location evidence="1">Cell inner membrane</location>
        <topology evidence="1">Peripheral membrane protein</topology>
    </subcellularLocation>
</comment>
<dbReference type="GO" id="GO:0016887">
    <property type="term" value="F:ATP hydrolysis activity"/>
    <property type="evidence" value="ECO:0007669"/>
    <property type="project" value="InterPro"/>
</dbReference>
<dbReference type="RefSeq" id="WP_047555769.1">
    <property type="nucleotide sequence ID" value="NZ_FMAF01000021.1"/>
</dbReference>
<keyword evidence="4" id="KW-0997">Cell inner membrane</keyword>
<dbReference type="GO" id="GO:0055052">
    <property type="term" value="C:ATP-binding cassette (ABC) transporter complex, substrate-binding subunit-containing"/>
    <property type="evidence" value="ECO:0007669"/>
    <property type="project" value="TreeGrafter"/>
</dbReference>
<dbReference type="Proteomes" id="UP000199205">
    <property type="component" value="Unassembled WGS sequence"/>
</dbReference>
<dbReference type="Gene3D" id="3.40.50.300">
    <property type="entry name" value="P-loop containing nucleotide triphosphate hydrolases"/>
    <property type="match status" value="1"/>
</dbReference>
<evidence type="ECO:0000313" key="9">
    <source>
        <dbReference type="Proteomes" id="UP000199205"/>
    </source>
</evidence>
<dbReference type="FunFam" id="3.40.50.300:FF:000042">
    <property type="entry name" value="Maltose/maltodextrin ABC transporter, ATP-binding protein"/>
    <property type="match status" value="1"/>
</dbReference>
<dbReference type="Pfam" id="PF00005">
    <property type="entry name" value="ABC_tran"/>
    <property type="match status" value="1"/>
</dbReference>
<dbReference type="Gene3D" id="2.40.50.140">
    <property type="entry name" value="Nucleic acid-binding proteins"/>
    <property type="match status" value="1"/>
</dbReference>
<keyword evidence="3" id="KW-0813">Transport</keyword>
<dbReference type="InterPro" id="IPR027417">
    <property type="entry name" value="P-loop_NTPase"/>
</dbReference>
<evidence type="ECO:0000256" key="1">
    <source>
        <dbReference type="ARBA" id="ARBA00004417"/>
    </source>
</evidence>
<name>A0A1C3X076_9HYPH</name>
<dbReference type="PROSITE" id="PS00211">
    <property type="entry name" value="ABC_TRANSPORTER_1"/>
    <property type="match status" value="1"/>
</dbReference>
<keyword evidence="6 8" id="KW-0067">ATP-binding</keyword>
<evidence type="ECO:0000256" key="6">
    <source>
        <dbReference type="ARBA" id="ARBA00022840"/>
    </source>
</evidence>
<dbReference type="SMART" id="SM00382">
    <property type="entry name" value="AAA"/>
    <property type="match status" value="1"/>
</dbReference>
<dbReference type="InterPro" id="IPR040582">
    <property type="entry name" value="OB_MalK-like"/>
</dbReference>
<dbReference type="SUPFAM" id="SSF50331">
    <property type="entry name" value="MOP-like"/>
    <property type="match status" value="1"/>
</dbReference>
<dbReference type="CDD" id="cd03301">
    <property type="entry name" value="ABC_MalK_N"/>
    <property type="match status" value="1"/>
</dbReference>
<dbReference type="InterPro" id="IPR017871">
    <property type="entry name" value="ABC_transporter-like_CS"/>
</dbReference>
<gene>
    <name evidence="8" type="ORF">GA0061101_12121</name>
</gene>
<proteinExistence type="inferred from homology"/>
<evidence type="ECO:0000256" key="3">
    <source>
        <dbReference type="ARBA" id="ARBA00022448"/>
    </source>
</evidence>
<dbReference type="InterPro" id="IPR003439">
    <property type="entry name" value="ABC_transporter-like_ATP-bd"/>
</dbReference>
<dbReference type="SUPFAM" id="SSF52540">
    <property type="entry name" value="P-loop containing nucleoside triphosphate hydrolases"/>
    <property type="match status" value="1"/>
</dbReference>
<dbReference type="InterPro" id="IPR008995">
    <property type="entry name" value="Mo/tungstate-bd_C_term_dom"/>
</dbReference>
<keyword evidence="8" id="KW-0762">Sugar transport</keyword>
<dbReference type="InterPro" id="IPR015855">
    <property type="entry name" value="ABC_transpr_MalK-like"/>
</dbReference>
<sequence>MPSIAFNNIVKKFGALTVIENLNLSIGDGDFLVLLGPSGCGKTTLLNLLAGLLEIDGGEILIGERDVSYLDPKDRGLAMVFQSYALYPTKTVRGNMNFGLSSRGITKAEAEQRIAWAAKLLQIEHLLDRKPSQLSGGQRQRVAIGRALVKQYGVCLFDEPLSNLDAKLRNEMRIEIKKLHNQLNNTVVYVTHDQIEAMTMATKIAVMNKGVIQQFGTPDEIYNEPANLFVADFVGSPAMNVLDCTVRRNGSGLVAVEDKGSAEINLGHYKWKGQAAEGGAVKVGFRAEELLTEERGDAGATIRFDCPVEYFEKSGADAFAFLTMSGKSIAVRVDGRDANRYRGRQSLPVYLPLDKLNVFDAPTGRRL</sequence>
<evidence type="ECO:0000313" key="8">
    <source>
        <dbReference type="EMBL" id="SCB45404.1"/>
    </source>
</evidence>
<reference evidence="8 9" key="1">
    <citation type="submission" date="2016-08" db="EMBL/GenBank/DDBJ databases">
        <authorList>
            <person name="Seilhamer J.J."/>
        </authorList>
    </citation>
    <scope>NUCLEOTIDE SEQUENCE [LARGE SCALE GENOMIC DNA]</scope>
    <source>
        <strain evidence="8 9">P1-7</strain>
    </source>
</reference>
<dbReference type="InterPro" id="IPR047641">
    <property type="entry name" value="ABC_transpr_MalK/UgpC-like"/>
</dbReference>
<evidence type="ECO:0000259" key="7">
    <source>
        <dbReference type="PROSITE" id="PS50893"/>
    </source>
</evidence>
<protein>
    <submittedName>
        <fullName evidence="8">Multiple sugar transport system ATP-binding protein</fullName>
    </submittedName>
</protein>
<dbReference type="Pfam" id="PF17912">
    <property type="entry name" value="OB_MalK"/>
    <property type="match status" value="1"/>
</dbReference>
<dbReference type="InterPro" id="IPR003593">
    <property type="entry name" value="AAA+_ATPase"/>
</dbReference>
<keyword evidence="4" id="KW-1003">Cell membrane</keyword>
<dbReference type="PANTHER" id="PTHR43875:SF14">
    <property type="entry name" value="ABC TRANSPORTER ATP-BINDING PROTEIN"/>
    <property type="match status" value="1"/>
</dbReference>
<keyword evidence="4" id="KW-0472">Membrane</keyword>
<dbReference type="PROSITE" id="PS50893">
    <property type="entry name" value="ABC_TRANSPORTER_2"/>
    <property type="match status" value="1"/>
</dbReference>
<accession>A0A1C3X076</accession>
<dbReference type="OrthoDB" id="7817850at2"/>
<dbReference type="EMBL" id="FMAF01000021">
    <property type="protein sequence ID" value="SCB45404.1"/>
    <property type="molecule type" value="Genomic_DNA"/>
</dbReference>
<dbReference type="InterPro" id="IPR012340">
    <property type="entry name" value="NA-bd_OB-fold"/>
</dbReference>
<comment type="similarity">
    <text evidence="2">Belongs to the ABC transporter superfamily.</text>
</comment>
<dbReference type="GO" id="GO:0008643">
    <property type="term" value="P:carbohydrate transport"/>
    <property type="evidence" value="ECO:0007669"/>
    <property type="project" value="InterPro"/>
</dbReference>
<dbReference type="Gene3D" id="2.40.50.100">
    <property type="match status" value="1"/>
</dbReference>
<evidence type="ECO:0000256" key="5">
    <source>
        <dbReference type="ARBA" id="ARBA00022741"/>
    </source>
</evidence>
<dbReference type="GO" id="GO:0140359">
    <property type="term" value="F:ABC-type transporter activity"/>
    <property type="evidence" value="ECO:0007669"/>
    <property type="project" value="InterPro"/>
</dbReference>
<evidence type="ECO:0000256" key="4">
    <source>
        <dbReference type="ARBA" id="ARBA00022519"/>
    </source>
</evidence>
<dbReference type="PANTHER" id="PTHR43875">
    <property type="entry name" value="MALTODEXTRIN IMPORT ATP-BINDING PROTEIN MSMX"/>
    <property type="match status" value="1"/>
</dbReference>
<dbReference type="AlphaFoldDB" id="A0A1C3X076"/>
<dbReference type="GO" id="GO:0005524">
    <property type="term" value="F:ATP binding"/>
    <property type="evidence" value="ECO:0007669"/>
    <property type="project" value="UniProtKB-KW"/>
</dbReference>
<feature type="domain" description="ABC transporter" evidence="7">
    <location>
        <begin position="4"/>
        <end position="234"/>
    </location>
</feature>
<evidence type="ECO:0000256" key="2">
    <source>
        <dbReference type="ARBA" id="ARBA00005417"/>
    </source>
</evidence>
<organism evidence="8 9">
    <name type="scientific">Rhizobium lusitanum</name>
    <dbReference type="NCBI Taxonomy" id="293958"/>
    <lineage>
        <taxon>Bacteria</taxon>
        <taxon>Pseudomonadati</taxon>
        <taxon>Pseudomonadota</taxon>
        <taxon>Alphaproteobacteria</taxon>
        <taxon>Hyphomicrobiales</taxon>
        <taxon>Rhizobiaceae</taxon>
        <taxon>Rhizobium/Agrobacterium group</taxon>
        <taxon>Rhizobium</taxon>
    </lineage>
</organism>